<feature type="region of interest" description="Disordered" evidence="1">
    <location>
        <begin position="1"/>
        <end position="137"/>
    </location>
</feature>
<reference evidence="2" key="1">
    <citation type="submission" date="2014-12" db="EMBL/GenBank/DDBJ databases">
        <title>Insight into the proteome of Arion vulgaris.</title>
        <authorList>
            <person name="Aradska J."/>
            <person name="Bulat T."/>
            <person name="Smidak R."/>
            <person name="Sarate P."/>
            <person name="Gangsoo J."/>
            <person name="Sialana F."/>
            <person name="Bilban M."/>
            <person name="Lubec G."/>
        </authorList>
    </citation>
    <scope>NUCLEOTIDE SEQUENCE</scope>
    <source>
        <tissue evidence="2">Skin</tissue>
    </source>
</reference>
<gene>
    <name evidence="2" type="primary">ORF34991</name>
</gene>
<evidence type="ECO:0000313" key="2">
    <source>
        <dbReference type="EMBL" id="CEK59037.1"/>
    </source>
</evidence>
<dbReference type="EMBL" id="HACG01012172">
    <property type="protein sequence ID" value="CEK59037.1"/>
    <property type="molecule type" value="Transcribed_RNA"/>
</dbReference>
<feature type="compositionally biased region" description="Polar residues" evidence="1">
    <location>
        <begin position="107"/>
        <end position="120"/>
    </location>
</feature>
<feature type="compositionally biased region" description="Basic and acidic residues" evidence="1">
    <location>
        <begin position="60"/>
        <end position="70"/>
    </location>
</feature>
<feature type="compositionally biased region" description="Polar residues" evidence="1">
    <location>
        <begin position="128"/>
        <end position="137"/>
    </location>
</feature>
<proteinExistence type="predicted"/>
<protein>
    <submittedName>
        <fullName evidence="2">Uncharacterized protein</fullName>
    </submittedName>
</protein>
<feature type="non-terminal residue" evidence="2">
    <location>
        <position position="137"/>
    </location>
</feature>
<dbReference type="AlphaFoldDB" id="A0A0B6YSF0"/>
<feature type="compositionally biased region" description="Basic and acidic residues" evidence="1">
    <location>
        <begin position="11"/>
        <end position="24"/>
    </location>
</feature>
<organism evidence="2">
    <name type="scientific">Arion vulgaris</name>
    <dbReference type="NCBI Taxonomy" id="1028688"/>
    <lineage>
        <taxon>Eukaryota</taxon>
        <taxon>Metazoa</taxon>
        <taxon>Spiralia</taxon>
        <taxon>Lophotrochozoa</taxon>
        <taxon>Mollusca</taxon>
        <taxon>Gastropoda</taxon>
        <taxon>Heterobranchia</taxon>
        <taxon>Euthyneura</taxon>
        <taxon>Panpulmonata</taxon>
        <taxon>Eupulmonata</taxon>
        <taxon>Stylommatophora</taxon>
        <taxon>Helicina</taxon>
        <taxon>Arionoidea</taxon>
        <taxon>Arionidae</taxon>
        <taxon>Arion</taxon>
    </lineage>
</organism>
<evidence type="ECO:0000256" key="1">
    <source>
        <dbReference type="SAM" id="MobiDB-lite"/>
    </source>
</evidence>
<sequence length="137" mass="15668">RFNYTRAMFARMEEETKRAQEREKIIRRKPSPSRPFPGSSTPQLSHVPVSIGQEHKKRSPTREMNRDFRRPKSMSDFPSGQPSESFKRLSDSASSGEPRPEGRKRNQNGNAAPQSAPHQPSNKHDIVESSNTDQILR</sequence>
<feature type="non-terminal residue" evidence="2">
    <location>
        <position position="1"/>
    </location>
</feature>
<accession>A0A0B6YSF0</accession>
<name>A0A0B6YSF0_9EUPU</name>